<dbReference type="PANTHER" id="PTHR28243:SF1">
    <property type="entry name" value="PYRIDOXAMINE 5'-PHOSPHATE OXIDASE ALR4036 FAMILY FMN-BINDING DOMAIN-CONTAINING PROTEIN"/>
    <property type="match status" value="1"/>
</dbReference>
<dbReference type="InterPro" id="IPR024624">
    <property type="entry name" value="Pyridox_Oxase_Alr4036_FMN-bd"/>
</dbReference>
<feature type="domain" description="Pyridoxamine 5'-phosphate oxidase Alr4036 family FMN-binding" evidence="2">
    <location>
        <begin position="8"/>
        <end position="108"/>
    </location>
</feature>
<proteinExistence type="predicted"/>
<reference evidence="3 4" key="1">
    <citation type="journal article" date="2021" name="DNA Res.">
        <title>Genome analysis of Candida subhashii reveals its hybrid nature and dual mitochondrial genome conformations.</title>
        <authorList>
            <person name="Mixao V."/>
            <person name="Hegedusova E."/>
            <person name="Saus E."/>
            <person name="Pryszcz L.P."/>
            <person name="Cillingova A."/>
            <person name="Nosek J."/>
            <person name="Gabaldon T."/>
        </authorList>
    </citation>
    <scope>NUCLEOTIDE SEQUENCE [LARGE SCALE GENOMIC DNA]</scope>
    <source>
        <strain evidence="3 4">CBS 10753</strain>
    </source>
</reference>
<dbReference type="AlphaFoldDB" id="A0A8J5QVC6"/>
<dbReference type="GeneID" id="73470346"/>
<protein>
    <recommendedName>
        <fullName evidence="2">Pyridoxamine 5'-phosphate oxidase Alr4036 family FMN-binding domain-containing protein</fullName>
    </recommendedName>
</protein>
<accession>A0A8J5QVC6</accession>
<evidence type="ECO:0000313" key="4">
    <source>
        <dbReference type="Proteomes" id="UP000694255"/>
    </source>
</evidence>
<dbReference type="EMBL" id="JAGSYN010000158">
    <property type="protein sequence ID" value="KAG7662920.1"/>
    <property type="molecule type" value="Genomic_DNA"/>
</dbReference>
<dbReference type="Proteomes" id="UP000694255">
    <property type="component" value="Unassembled WGS sequence"/>
</dbReference>
<feature type="region of interest" description="Disordered" evidence="1">
    <location>
        <begin position="135"/>
        <end position="170"/>
    </location>
</feature>
<dbReference type="PANTHER" id="PTHR28243">
    <property type="entry name" value="AGL049CP"/>
    <property type="match status" value="1"/>
</dbReference>
<gene>
    <name evidence="3" type="ORF">J8A68_003546</name>
</gene>
<name>A0A8J5QVC6_9ASCO</name>
<sequence>MLQCNYQAPWVSSFNYCIDRELAASDNKQPFITFQLATIDNETGFPHNRTLVYRGWLFNNKSSNVITFTTDKRMNKYRELLANDKFEAVFYFSHIKKQFRFRGKARIISDEYLPIIDLDALSLCQFMQDTDSIMTTATDQQSQSQQSHQQEEEEEEEVIVPTPRQEEPIMNHTKTNGNGVQHIEVQKQPISSPILSPSIASYSIIDDYTSIEFVPPTEDEWHEEIERQWNQLSKQLKKSFRKPSPKQPITDANAKLISSINRGVDGKKDEAGLKNFAVVGLFVDYVDFYELDKDRRYIYENDEYHQWLEQEVCP</sequence>
<organism evidence="3 4">
    <name type="scientific">[Candida] subhashii</name>
    <dbReference type="NCBI Taxonomy" id="561895"/>
    <lineage>
        <taxon>Eukaryota</taxon>
        <taxon>Fungi</taxon>
        <taxon>Dikarya</taxon>
        <taxon>Ascomycota</taxon>
        <taxon>Saccharomycotina</taxon>
        <taxon>Pichiomycetes</taxon>
        <taxon>Debaryomycetaceae</taxon>
        <taxon>Spathaspora</taxon>
    </lineage>
</organism>
<dbReference type="GO" id="GO:0010181">
    <property type="term" value="F:FMN binding"/>
    <property type="evidence" value="ECO:0007669"/>
    <property type="project" value="InterPro"/>
</dbReference>
<evidence type="ECO:0000256" key="1">
    <source>
        <dbReference type="SAM" id="MobiDB-lite"/>
    </source>
</evidence>
<evidence type="ECO:0000313" key="3">
    <source>
        <dbReference type="EMBL" id="KAG7662920.1"/>
    </source>
</evidence>
<keyword evidence="4" id="KW-1185">Reference proteome</keyword>
<dbReference type="OrthoDB" id="5394411at2759"/>
<dbReference type="RefSeq" id="XP_049263153.1">
    <property type="nucleotide sequence ID" value="XM_049407414.1"/>
</dbReference>
<evidence type="ECO:0000259" key="2">
    <source>
        <dbReference type="Pfam" id="PF12766"/>
    </source>
</evidence>
<dbReference type="Pfam" id="PF12766">
    <property type="entry name" value="Pyridox_oxase_2"/>
    <property type="match status" value="1"/>
</dbReference>
<comment type="caution">
    <text evidence="3">The sequence shown here is derived from an EMBL/GenBank/DDBJ whole genome shotgun (WGS) entry which is preliminary data.</text>
</comment>